<comment type="similarity">
    <text evidence="2">Belongs to the asparagine synthetase family.</text>
</comment>
<dbReference type="Gene3D" id="3.60.20.10">
    <property type="entry name" value="Glutamine Phosphoribosylpyrophosphate, subunit 1, domain 1"/>
    <property type="match status" value="1"/>
</dbReference>
<evidence type="ECO:0000256" key="3">
    <source>
        <dbReference type="ARBA" id="ARBA00012737"/>
    </source>
</evidence>
<comment type="caution">
    <text evidence="9">The sequence shown here is derived from an EMBL/GenBank/DDBJ whole genome shotgun (WGS) entry which is preliminary data.</text>
</comment>
<dbReference type="InterPro" id="IPR029055">
    <property type="entry name" value="Ntn_hydrolases_N"/>
</dbReference>
<proteinExistence type="inferred from homology"/>
<dbReference type="PANTHER" id="PTHR43284:SF1">
    <property type="entry name" value="ASPARAGINE SYNTHETASE"/>
    <property type="match status" value="1"/>
</dbReference>
<dbReference type="Pfam" id="PF13537">
    <property type="entry name" value="GATase_7"/>
    <property type="match status" value="1"/>
</dbReference>
<accession>A0ABW2M184</accession>
<dbReference type="Gene3D" id="3.40.50.620">
    <property type="entry name" value="HUPs"/>
    <property type="match status" value="1"/>
</dbReference>
<keyword evidence="10" id="KW-1185">Reference proteome</keyword>
<dbReference type="EMBL" id="JBHTCR010000005">
    <property type="protein sequence ID" value="MFC7347516.1"/>
    <property type="molecule type" value="Genomic_DNA"/>
</dbReference>
<comment type="pathway">
    <text evidence="1">Amino-acid biosynthesis; L-asparagine biosynthesis; L-asparagine from L-aspartate (L-Gln route): step 1/1.</text>
</comment>
<dbReference type="InterPro" id="IPR014729">
    <property type="entry name" value="Rossmann-like_a/b/a_fold"/>
</dbReference>
<dbReference type="PIRSF" id="PIRSF001589">
    <property type="entry name" value="Asn_synthetase_glu-h"/>
    <property type="match status" value="1"/>
</dbReference>
<protein>
    <recommendedName>
        <fullName evidence="3">asparagine synthase (glutamine-hydrolyzing)</fullName>
        <ecNumber evidence="3">6.3.5.4</ecNumber>
    </recommendedName>
</protein>
<dbReference type="SUPFAM" id="SSF52402">
    <property type="entry name" value="Adenine nucleotide alpha hydrolases-like"/>
    <property type="match status" value="1"/>
</dbReference>
<dbReference type="GO" id="GO:0004066">
    <property type="term" value="F:asparagine synthase (glutamine-hydrolyzing) activity"/>
    <property type="evidence" value="ECO:0007669"/>
    <property type="project" value="UniProtKB-EC"/>
</dbReference>
<keyword evidence="9" id="KW-0436">Ligase</keyword>
<evidence type="ECO:0000256" key="6">
    <source>
        <dbReference type="ARBA" id="ARBA00022962"/>
    </source>
</evidence>
<sequence length="647" mass="75462">MSNPYFYHSKKALKMCGICGYYSFKKEISSKNILAMNNAIRHRGPDDEGFWISDGFQSESFSGNDSTRRIKEIFPVLNETNSKIALGFRRLSILDLSEKGHQPMLSDDGKITITFNGEIYNFKKIRKELESLGYQFKSSSDTEVILKSYEEWGTEMFSKFDGMFAIALADLNQSKLILARDRMGLKPLFHFKNDDVLVWASEIKSILKNEFITPQINWNGVYTNFLFQTTLAPETCFQDIYSLEPASFLSLDLNNFKTSEEFYWNFPSVKNENITEDEAVAKVDQLLSDSVKEQLFADVPVTSMMSGGIDSTLITAKSKPFKSDINAFTISYQFSENEVENASLLAKKIDIDHHVKKVSDDEILNQLKENIQHFEEPYSSLEVLMNAAEYAKELGFKVVLSGNGADELFAGYSHSLKLNKWLLMRNFNFVRHFIFTNDDFSKKVKNYFSQDDMLDFFRQSQVGMKPLEAKNVFSENIFNLIKTDLKDKKLSETKNYYGLFEYDMKYSLSSHHVFRDDLSAMKYGVEFRYPYLSNDLIDYVSILPEKLRYNGTQNKPLLRKIGEKYLPQEILQMPKRGFSFPLAHFIKTESKVRDFIIENLNSLKKRCFFNADIIDEWWNNQKNEYDCVKIWQLVTFELWYQKYFENH</sequence>
<dbReference type="InterPro" id="IPR001962">
    <property type="entry name" value="Asn_synthase"/>
</dbReference>
<dbReference type="CDD" id="cd01991">
    <property type="entry name" value="Asn_synthase_B_C"/>
    <property type="match status" value="1"/>
</dbReference>
<evidence type="ECO:0000256" key="7">
    <source>
        <dbReference type="ARBA" id="ARBA00048741"/>
    </source>
</evidence>
<gene>
    <name evidence="9" type="primary">asnB</name>
    <name evidence="9" type="ORF">ACFQO9_12375</name>
</gene>
<evidence type="ECO:0000256" key="4">
    <source>
        <dbReference type="ARBA" id="ARBA00022741"/>
    </source>
</evidence>
<dbReference type="NCBIfam" id="TIGR01536">
    <property type="entry name" value="asn_synth_AEB"/>
    <property type="match status" value="1"/>
</dbReference>
<dbReference type="InterPro" id="IPR051786">
    <property type="entry name" value="ASN_synthetase/amidase"/>
</dbReference>
<evidence type="ECO:0000256" key="2">
    <source>
        <dbReference type="ARBA" id="ARBA00005752"/>
    </source>
</evidence>
<organism evidence="9 10">
    <name type="scientific">Chryseobacterium zhengzhouense</name>
    <dbReference type="NCBI Taxonomy" id="1636086"/>
    <lineage>
        <taxon>Bacteria</taxon>
        <taxon>Pseudomonadati</taxon>
        <taxon>Bacteroidota</taxon>
        <taxon>Flavobacteriia</taxon>
        <taxon>Flavobacteriales</taxon>
        <taxon>Weeksellaceae</taxon>
        <taxon>Chryseobacterium group</taxon>
        <taxon>Chryseobacterium</taxon>
    </lineage>
</organism>
<evidence type="ECO:0000313" key="9">
    <source>
        <dbReference type="EMBL" id="MFC7347516.1"/>
    </source>
</evidence>
<dbReference type="Pfam" id="PF00733">
    <property type="entry name" value="Asn_synthase"/>
    <property type="match status" value="1"/>
</dbReference>
<dbReference type="InterPro" id="IPR006426">
    <property type="entry name" value="Asn_synth_AEB"/>
</dbReference>
<reference evidence="10" key="1">
    <citation type="journal article" date="2019" name="Int. J. Syst. Evol. Microbiol.">
        <title>The Global Catalogue of Microorganisms (GCM) 10K type strain sequencing project: providing services to taxonomists for standard genome sequencing and annotation.</title>
        <authorList>
            <consortium name="The Broad Institute Genomics Platform"/>
            <consortium name="The Broad Institute Genome Sequencing Center for Infectious Disease"/>
            <person name="Wu L."/>
            <person name="Ma J."/>
        </authorList>
    </citation>
    <scope>NUCLEOTIDE SEQUENCE [LARGE SCALE GENOMIC DNA]</scope>
    <source>
        <strain evidence="10">CCUG 54781</strain>
    </source>
</reference>
<evidence type="ECO:0000256" key="1">
    <source>
        <dbReference type="ARBA" id="ARBA00005187"/>
    </source>
</evidence>
<dbReference type="InterPro" id="IPR017932">
    <property type="entry name" value="GATase_2_dom"/>
</dbReference>
<dbReference type="EC" id="6.3.5.4" evidence="3"/>
<dbReference type="PANTHER" id="PTHR43284">
    <property type="entry name" value="ASPARAGINE SYNTHETASE (GLUTAMINE-HYDROLYZING)"/>
    <property type="match status" value="1"/>
</dbReference>
<keyword evidence="6" id="KW-0315">Glutamine amidotransferase</keyword>
<evidence type="ECO:0000313" key="10">
    <source>
        <dbReference type="Proteomes" id="UP001596550"/>
    </source>
</evidence>
<keyword evidence="4" id="KW-0547">Nucleotide-binding</keyword>
<dbReference type="PROSITE" id="PS51278">
    <property type="entry name" value="GATASE_TYPE_2"/>
    <property type="match status" value="1"/>
</dbReference>
<dbReference type="Proteomes" id="UP001596550">
    <property type="component" value="Unassembled WGS sequence"/>
</dbReference>
<evidence type="ECO:0000256" key="5">
    <source>
        <dbReference type="ARBA" id="ARBA00022840"/>
    </source>
</evidence>
<keyword evidence="5" id="KW-0067">ATP-binding</keyword>
<name>A0ABW2M184_9FLAO</name>
<evidence type="ECO:0000259" key="8">
    <source>
        <dbReference type="PROSITE" id="PS51278"/>
    </source>
</evidence>
<dbReference type="RefSeq" id="WP_378179219.1">
    <property type="nucleotide sequence ID" value="NZ_JBHTCR010000005.1"/>
</dbReference>
<feature type="domain" description="Glutamine amidotransferase type-2" evidence="8">
    <location>
        <begin position="16"/>
        <end position="254"/>
    </location>
</feature>
<comment type="catalytic activity">
    <reaction evidence="7">
        <text>L-aspartate + L-glutamine + ATP + H2O = L-asparagine + L-glutamate + AMP + diphosphate + H(+)</text>
        <dbReference type="Rhea" id="RHEA:12228"/>
        <dbReference type="ChEBI" id="CHEBI:15377"/>
        <dbReference type="ChEBI" id="CHEBI:15378"/>
        <dbReference type="ChEBI" id="CHEBI:29985"/>
        <dbReference type="ChEBI" id="CHEBI:29991"/>
        <dbReference type="ChEBI" id="CHEBI:30616"/>
        <dbReference type="ChEBI" id="CHEBI:33019"/>
        <dbReference type="ChEBI" id="CHEBI:58048"/>
        <dbReference type="ChEBI" id="CHEBI:58359"/>
        <dbReference type="ChEBI" id="CHEBI:456215"/>
        <dbReference type="EC" id="6.3.5.4"/>
    </reaction>
</comment>
<dbReference type="CDD" id="cd00712">
    <property type="entry name" value="AsnB"/>
    <property type="match status" value="1"/>
</dbReference>
<dbReference type="InterPro" id="IPR033738">
    <property type="entry name" value="AsnB_N"/>
</dbReference>
<dbReference type="SUPFAM" id="SSF56235">
    <property type="entry name" value="N-terminal nucleophile aminohydrolases (Ntn hydrolases)"/>
    <property type="match status" value="1"/>
</dbReference>